<dbReference type="CDD" id="cd04309">
    <property type="entry name" value="HAD_PSP_eu"/>
    <property type="match status" value="1"/>
</dbReference>
<accession>D7FPS7</accession>
<evidence type="ECO:0000256" key="4">
    <source>
        <dbReference type="ARBA" id="ARBA00012640"/>
    </source>
</evidence>
<evidence type="ECO:0000313" key="13">
    <source>
        <dbReference type="Proteomes" id="UP000002630"/>
    </source>
</evidence>
<keyword evidence="8" id="KW-0460">Magnesium</keyword>
<dbReference type="GO" id="GO:0005737">
    <property type="term" value="C:cytoplasm"/>
    <property type="evidence" value="ECO:0007669"/>
    <property type="project" value="TreeGrafter"/>
</dbReference>
<dbReference type="InterPro" id="IPR050582">
    <property type="entry name" value="HAD-like_SerB"/>
</dbReference>
<dbReference type="Gene3D" id="1.10.150.210">
    <property type="entry name" value="Phosphoserine phosphatase, domain 2"/>
    <property type="match status" value="1"/>
</dbReference>
<dbReference type="GO" id="GO:0000287">
    <property type="term" value="F:magnesium ion binding"/>
    <property type="evidence" value="ECO:0007669"/>
    <property type="project" value="TreeGrafter"/>
</dbReference>
<dbReference type="eggNOG" id="KOG1615">
    <property type="taxonomic scope" value="Eukaryota"/>
</dbReference>
<dbReference type="FunFam" id="3.40.50.1000:FF:000077">
    <property type="entry name" value="Phosphoserine phosphatase, chloroplastic"/>
    <property type="match status" value="1"/>
</dbReference>
<comment type="pathway">
    <text evidence="2">Amino-acid biosynthesis; L-serine biosynthesis; L-serine from 3-phospho-D-glycerate: step 3/3.</text>
</comment>
<comment type="similarity">
    <text evidence="3">Belongs to the HAD-like hydrolase superfamily. SerB family.</text>
</comment>
<dbReference type="NCBIfam" id="TIGR00338">
    <property type="entry name" value="serB"/>
    <property type="match status" value="1"/>
</dbReference>
<dbReference type="OrthoDB" id="27226at2759"/>
<dbReference type="PANTHER" id="PTHR43344">
    <property type="entry name" value="PHOSPHOSERINE PHOSPHATASE"/>
    <property type="match status" value="1"/>
</dbReference>
<protein>
    <recommendedName>
        <fullName evidence="4">phosphoserine phosphatase</fullName>
        <ecNumber evidence="4">3.1.3.3</ecNumber>
    </recommendedName>
    <alternativeName>
        <fullName evidence="10">O-phosphoserine phosphohydrolase</fullName>
    </alternativeName>
</protein>
<dbReference type="PANTHER" id="PTHR43344:SF2">
    <property type="entry name" value="PHOSPHOSERINE PHOSPHATASE"/>
    <property type="match status" value="1"/>
</dbReference>
<evidence type="ECO:0000256" key="9">
    <source>
        <dbReference type="ARBA" id="ARBA00023299"/>
    </source>
</evidence>
<dbReference type="InterPro" id="IPR004469">
    <property type="entry name" value="PSP"/>
</dbReference>
<evidence type="ECO:0000256" key="6">
    <source>
        <dbReference type="ARBA" id="ARBA00022723"/>
    </source>
</evidence>
<dbReference type="InterPro" id="IPR036412">
    <property type="entry name" value="HAD-like_sf"/>
</dbReference>
<proteinExistence type="inferred from homology"/>
<dbReference type="EMBL" id="FN649738">
    <property type="protein sequence ID" value="CBJ30534.1"/>
    <property type="molecule type" value="Genomic_DNA"/>
</dbReference>
<dbReference type="Pfam" id="PF00702">
    <property type="entry name" value="Hydrolase"/>
    <property type="match status" value="1"/>
</dbReference>
<dbReference type="UniPathway" id="UPA00135">
    <property type="reaction ID" value="UER00198"/>
</dbReference>
<reference evidence="12 13" key="1">
    <citation type="journal article" date="2010" name="Nature">
        <title>The Ectocarpus genome and the independent evolution of multicellularity in brown algae.</title>
        <authorList>
            <person name="Cock J.M."/>
            <person name="Sterck L."/>
            <person name="Rouze P."/>
            <person name="Scornet D."/>
            <person name="Allen A.E."/>
            <person name="Amoutzias G."/>
            <person name="Anthouard V."/>
            <person name="Artiguenave F."/>
            <person name="Aury J.M."/>
            <person name="Badger J.H."/>
            <person name="Beszteri B."/>
            <person name="Billiau K."/>
            <person name="Bonnet E."/>
            <person name="Bothwell J.H."/>
            <person name="Bowler C."/>
            <person name="Boyen C."/>
            <person name="Brownlee C."/>
            <person name="Carrano C.J."/>
            <person name="Charrier B."/>
            <person name="Cho G.Y."/>
            <person name="Coelho S.M."/>
            <person name="Collen J."/>
            <person name="Corre E."/>
            <person name="Da Silva C."/>
            <person name="Delage L."/>
            <person name="Delaroque N."/>
            <person name="Dittami S.M."/>
            <person name="Doulbeau S."/>
            <person name="Elias M."/>
            <person name="Farnham G."/>
            <person name="Gachon C.M."/>
            <person name="Gschloessl B."/>
            <person name="Heesch S."/>
            <person name="Jabbari K."/>
            <person name="Jubin C."/>
            <person name="Kawai H."/>
            <person name="Kimura K."/>
            <person name="Kloareg B."/>
            <person name="Kupper F.C."/>
            <person name="Lang D."/>
            <person name="Le Bail A."/>
            <person name="Leblanc C."/>
            <person name="Lerouge P."/>
            <person name="Lohr M."/>
            <person name="Lopez P.J."/>
            <person name="Martens C."/>
            <person name="Maumus F."/>
            <person name="Michel G."/>
            <person name="Miranda-Saavedra D."/>
            <person name="Morales J."/>
            <person name="Moreau H."/>
            <person name="Motomura T."/>
            <person name="Nagasato C."/>
            <person name="Napoli C.A."/>
            <person name="Nelson D.R."/>
            <person name="Nyvall-Collen P."/>
            <person name="Peters A.F."/>
            <person name="Pommier C."/>
            <person name="Potin P."/>
            <person name="Poulain J."/>
            <person name="Quesneville H."/>
            <person name="Read B."/>
            <person name="Rensing S.A."/>
            <person name="Ritter A."/>
            <person name="Rousvoal S."/>
            <person name="Samanta M."/>
            <person name="Samson G."/>
            <person name="Schroeder D.C."/>
            <person name="Segurens B."/>
            <person name="Strittmatter M."/>
            <person name="Tonon T."/>
            <person name="Tregear J.W."/>
            <person name="Valentin K."/>
            <person name="von Dassow P."/>
            <person name="Yamagishi T."/>
            <person name="Van de Peer Y."/>
            <person name="Wincker P."/>
        </authorList>
    </citation>
    <scope>NUCLEOTIDE SEQUENCE [LARGE SCALE GENOMIC DNA]</scope>
    <source>
        <strain evidence="13">Ec32 / CCAP1310/4</strain>
    </source>
</reference>
<evidence type="ECO:0000256" key="8">
    <source>
        <dbReference type="ARBA" id="ARBA00022842"/>
    </source>
</evidence>
<dbReference type="Proteomes" id="UP000002630">
    <property type="component" value="Linkage Group LG13"/>
</dbReference>
<dbReference type="GO" id="GO:0036424">
    <property type="term" value="F:L-phosphoserine phosphatase activity"/>
    <property type="evidence" value="ECO:0007669"/>
    <property type="project" value="InterPro"/>
</dbReference>
<dbReference type="STRING" id="2880.D7FPS7"/>
<dbReference type="SUPFAM" id="SSF56784">
    <property type="entry name" value="HAD-like"/>
    <property type="match status" value="1"/>
</dbReference>
<dbReference type="EC" id="3.1.3.3" evidence="4"/>
<dbReference type="EMBL" id="FN648374">
    <property type="protein sequence ID" value="CBJ30534.1"/>
    <property type="molecule type" value="Genomic_DNA"/>
</dbReference>
<name>D7FPS7_ECTSI</name>
<evidence type="ECO:0000256" key="5">
    <source>
        <dbReference type="ARBA" id="ARBA00022605"/>
    </source>
</evidence>
<keyword evidence="9" id="KW-0718">Serine biosynthesis</keyword>
<keyword evidence="5" id="KW-0028">Amino-acid biosynthesis</keyword>
<dbReference type="OMA" id="ANYFIGF"/>
<organism evidence="12 13">
    <name type="scientific">Ectocarpus siliculosus</name>
    <name type="common">Brown alga</name>
    <name type="synonym">Conferva siliculosa</name>
    <dbReference type="NCBI Taxonomy" id="2880"/>
    <lineage>
        <taxon>Eukaryota</taxon>
        <taxon>Sar</taxon>
        <taxon>Stramenopiles</taxon>
        <taxon>Ochrophyta</taxon>
        <taxon>PX clade</taxon>
        <taxon>Phaeophyceae</taxon>
        <taxon>Ectocarpales</taxon>
        <taxon>Ectocarpaceae</taxon>
        <taxon>Ectocarpus</taxon>
    </lineage>
</organism>
<dbReference type="NCBIfam" id="TIGR01488">
    <property type="entry name" value="HAD-SF-IB"/>
    <property type="match status" value="1"/>
</dbReference>
<gene>
    <name evidence="12" type="primary">PSP</name>
    <name evidence="12" type="ORF">Esi_0199_0012</name>
</gene>
<keyword evidence="7 12" id="KW-0378">Hydrolase</keyword>
<dbReference type="Gene3D" id="3.40.50.1000">
    <property type="entry name" value="HAD superfamily/HAD-like"/>
    <property type="match status" value="1"/>
</dbReference>
<feature type="active site" description="Proton donor" evidence="11">
    <location>
        <position position="80"/>
    </location>
</feature>
<sequence>MVILSMFRPLLTARGHFAVSASCRRAPVVCLSAASQAKQPAIPSARRWFAAIGAGPQEGLDVEGAKAALRRAQAVCFDVDSTVIAEEGIDVLADFCGAAEAVADLTSRAMGGSMPFQDALKARLDLMTPSQKVVDLCLREHPPRLSPGISELVSALHERGVVVYLVSGGFRQMIAPVADQLSIPRGNIFANRLLFGDESSDGATAGAYVGFDTDEPTSRDGGKAKVIDLLSKEFGYKCVVMVGDGATDMQAKPPADAFIGYGGVTVRKSVRKGADWFVTDFGPLIEALRDSESGGGGAEPAENPPQ</sequence>
<dbReference type="InParanoid" id="D7FPS7"/>
<evidence type="ECO:0000313" key="12">
    <source>
        <dbReference type="EMBL" id="CBJ30534.1"/>
    </source>
</evidence>
<evidence type="ECO:0000256" key="1">
    <source>
        <dbReference type="ARBA" id="ARBA00001946"/>
    </source>
</evidence>
<evidence type="ECO:0000256" key="2">
    <source>
        <dbReference type="ARBA" id="ARBA00005135"/>
    </source>
</evidence>
<evidence type="ECO:0000256" key="7">
    <source>
        <dbReference type="ARBA" id="ARBA00022801"/>
    </source>
</evidence>
<keyword evidence="13" id="KW-1185">Reference proteome</keyword>
<evidence type="ECO:0000256" key="11">
    <source>
        <dbReference type="PIRSR" id="PIRSR604469-1"/>
    </source>
</evidence>
<evidence type="ECO:0000256" key="10">
    <source>
        <dbReference type="ARBA" id="ARBA00031693"/>
    </source>
</evidence>
<dbReference type="InterPro" id="IPR023214">
    <property type="entry name" value="HAD_sf"/>
</dbReference>
<comment type="cofactor">
    <cofactor evidence="1">
        <name>Mg(2+)</name>
        <dbReference type="ChEBI" id="CHEBI:18420"/>
    </cofactor>
</comment>
<evidence type="ECO:0000256" key="3">
    <source>
        <dbReference type="ARBA" id="ARBA00009184"/>
    </source>
</evidence>
<feature type="active site" description="Nucleophile" evidence="11">
    <location>
        <position position="78"/>
    </location>
</feature>
<dbReference type="GO" id="GO:0006564">
    <property type="term" value="P:L-serine biosynthetic process"/>
    <property type="evidence" value="ECO:0007669"/>
    <property type="project" value="UniProtKB-KW"/>
</dbReference>
<dbReference type="AlphaFoldDB" id="D7FPS7"/>
<keyword evidence="6" id="KW-0479">Metal-binding</keyword>